<gene>
    <name evidence="7" type="ORF">IDH45_14795</name>
</gene>
<dbReference type="Gene3D" id="1.10.357.10">
    <property type="entry name" value="Tetracycline Repressor, domain 2"/>
    <property type="match status" value="1"/>
</dbReference>
<feature type="DNA-binding region" description="H-T-H motif" evidence="5">
    <location>
        <begin position="9"/>
        <end position="28"/>
    </location>
</feature>
<keyword evidence="8" id="KW-1185">Reference proteome</keyword>
<keyword evidence="4" id="KW-0804">Transcription</keyword>
<dbReference type="PROSITE" id="PS50977">
    <property type="entry name" value="HTH_TETR_2"/>
    <property type="match status" value="1"/>
</dbReference>
<accession>A0A927CAS7</accession>
<dbReference type="Gene3D" id="1.10.10.60">
    <property type="entry name" value="Homeodomain-like"/>
    <property type="match status" value="1"/>
</dbReference>
<feature type="domain" description="HTH tetR-type" evidence="6">
    <location>
        <begin position="1"/>
        <end position="46"/>
    </location>
</feature>
<comment type="caution">
    <text evidence="7">The sequence shown here is derived from an EMBL/GenBank/DDBJ whole genome shotgun (WGS) entry which is preliminary data.</text>
</comment>
<keyword evidence="1" id="KW-0678">Repressor</keyword>
<dbReference type="InterPro" id="IPR001647">
    <property type="entry name" value="HTH_TetR"/>
</dbReference>
<protein>
    <submittedName>
        <fullName evidence="7">TetR/AcrR family transcriptional regulator</fullName>
    </submittedName>
</protein>
<evidence type="ECO:0000313" key="8">
    <source>
        <dbReference type="Proteomes" id="UP000639396"/>
    </source>
</evidence>
<dbReference type="GO" id="GO:0003700">
    <property type="term" value="F:DNA-binding transcription factor activity"/>
    <property type="evidence" value="ECO:0007669"/>
    <property type="project" value="TreeGrafter"/>
</dbReference>
<organism evidence="7 8">
    <name type="scientific">Paenibacillus oceani</name>
    <dbReference type="NCBI Taxonomy" id="2772510"/>
    <lineage>
        <taxon>Bacteria</taxon>
        <taxon>Bacillati</taxon>
        <taxon>Bacillota</taxon>
        <taxon>Bacilli</taxon>
        <taxon>Bacillales</taxon>
        <taxon>Paenibacillaceae</taxon>
        <taxon>Paenibacillus</taxon>
    </lineage>
</organism>
<dbReference type="GO" id="GO:0000976">
    <property type="term" value="F:transcription cis-regulatory region binding"/>
    <property type="evidence" value="ECO:0007669"/>
    <property type="project" value="TreeGrafter"/>
</dbReference>
<keyword evidence="3 5" id="KW-0238">DNA-binding</keyword>
<keyword evidence="2" id="KW-0805">Transcription regulation</keyword>
<evidence type="ECO:0000256" key="5">
    <source>
        <dbReference type="PROSITE-ProRule" id="PRU00335"/>
    </source>
</evidence>
<evidence type="ECO:0000256" key="3">
    <source>
        <dbReference type="ARBA" id="ARBA00023125"/>
    </source>
</evidence>
<dbReference type="Proteomes" id="UP000639396">
    <property type="component" value="Unassembled WGS sequence"/>
</dbReference>
<proteinExistence type="predicted"/>
<evidence type="ECO:0000259" key="6">
    <source>
        <dbReference type="PROSITE" id="PS50977"/>
    </source>
</evidence>
<reference evidence="7" key="1">
    <citation type="submission" date="2020-09" db="EMBL/GenBank/DDBJ databases">
        <title>A novel bacterium of genus Paenibacillus, isolated from South China Sea.</title>
        <authorList>
            <person name="Huang H."/>
            <person name="Mo K."/>
            <person name="Hu Y."/>
        </authorList>
    </citation>
    <scope>NUCLEOTIDE SEQUENCE</scope>
    <source>
        <strain evidence="7">IB182363</strain>
    </source>
</reference>
<evidence type="ECO:0000256" key="1">
    <source>
        <dbReference type="ARBA" id="ARBA00022491"/>
    </source>
</evidence>
<dbReference type="PANTHER" id="PTHR30055">
    <property type="entry name" value="HTH-TYPE TRANSCRIPTIONAL REGULATOR RUTR"/>
    <property type="match status" value="1"/>
</dbReference>
<evidence type="ECO:0000256" key="4">
    <source>
        <dbReference type="ARBA" id="ARBA00023163"/>
    </source>
</evidence>
<dbReference type="InterPro" id="IPR050109">
    <property type="entry name" value="HTH-type_TetR-like_transc_reg"/>
</dbReference>
<dbReference type="EMBL" id="JACXJA010000018">
    <property type="protein sequence ID" value="MBD2863258.1"/>
    <property type="molecule type" value="Genomic_DNA"/>
</dbReference>
<dbReference type="PANTHER" id="PTHR30055:SF175">
    <property type="entry name" value="HTH-TYPE TRANSCRIPTIONAL REPRESSOR KSTR2"/>
    <property type="match status" value="1"/>
</dbReference>
<sequence>MEFGYDSVSLEQIAAAAGVTKASVYYYFHNKAELFAASVIHMMSYIGSRTSALLDAPGTFRERLASVAEAYMQHAHIDFESLMREAGPALTREQTEGIREAERSIHEVLAAAFRKEMKQGEVREGDPLLYAYAFSALMMLGARGDASGGERSGARQAAFPDLTAEGIVDLFWTGAGRMV</sequence>
<dbReference type="PROSITE" id="PS01081">
    <property type="entry name" value="HTH_TETR_1"/>
    <property type="match status" value="1"/>
</dbReference>
<dbReference type="InterPro" id="IPR009057">
    <property type="entry name" value="Homeodomain-like_sf"/>
</dbReference>
<evidence type="ECO:0000256" key="2">
    <source>
        <dbReference type="ARBA" id="ARBA00023015"/>
    </source>
</evidence>
<dbReference type="AlphaFoldDB" id="A0A927CAS7"/>
<dbReference type="InterPro" id="IPR023772">
    <property type="entry name" value="DNA-bd_HTH_TetR-type_CS"/>
</dbReference>
<name>A0A927CAS7_9BACL</name>
<dbReference type="Pfam" id="PF00440">
    <property type="entry name" value="TetR_N"/>
    <property type="match status" value="1"/>
</dbReference>
<evidence type="ECO:0000313" key="7">
    <source>
        <dbReference type="EMBL" id="MBD2863258.1"/>
    </source>
</evidence>
<dbReference type="SUPFAM" id="SSF46689">
    <property type="entry name" value="Homeodomain-like"/>
    <property type="match status" value="1"/>
</dbReference>